<keyword evidence="3" id="KW-0808">Transferase</keyword>
<proteinExistence type="predicted"/>
<evidence type="ECO:0000256" key="4">
    <source>
        <dbReference type="ARBA" id="ARBA00022692"/>
    </source>
</evidence>
<comment type="caution">
    <text evidence="13">The sequence shown here is derived from an EMBL/GenBank/DDBJ whole genome shotgun (WGS) entry which is preliminary data.</text>
</comment>
<organism evidence="13">
    <name type="scientific">marine sediment metagenome</name>
    <dbReference type="NCBI Taxonomy" id="412755"/>
    <lineage>
        <taxon>unclassified sequences</taxon>
        <taxon>metagenomes</taxon>
        <taxon>ecological metagenomes</taxon>
    </lineage>
</organism>
<feature type="transmembrane region" description="Helical" evidence="12">
    <location>
        <begin position="58"/>
        <end position="83"/>
    </location>
</feature>
<keyword evidence="7 12" id="KW-1133">Transmembrane helix</keyword>
<evidence type="ECO:0000256" key="1">
    <source>
        <dbReference type="ARBA" id="ARBA00004141"/>
    </source>
</evidence>
<name>X1L3F7_9ZZZZ</name>
<dbReference type="GO" id="GO:0005886">
    <property type="term" value="C:plasma membrane"/>
    <property type="evidence" value="ECO:0007669"/>
    <property type="project" value="TreeGrafter"/>
</dbReference>
<evidence type="ECO:0000313" key="13">
    <source>
        <dbReference type="EMBL" id="GAI13478.1"/>
    </source>
</evidence>
<protein>
    <recommendedName>
        <fullName evidence="10">peptidoglycan glycosyltransferase</fullName>
        <ecNumber evidence="10">2.4.99.28</ecNumber>
    </recommendedName>
    <alternativeName>
        <fullName evidence="9">Peptidoglycan polymerase</fullName>
    </alternativeName>
</protein>
<dbReference type="EC" id="2.4.99.28" evidence="10"/>
<evidence type="ECO:0000256" key="7">
    <source>
        <dbReference type="ARBA" id="ARBA00022989"/>
    </source>
</evidence>
<comment type="catalytic activity">
    <reaction evidence="11">
        <text>[GlcNAc-(1-&gt;4)-Mur2Ac(oyl-L-Ala-gamma-D-Glu-L-Lys-D-Ala-D-Ala)](n)-di-trans,octa-cis-undecaprenyl diphosphate + beta-D-GlcNAc-(1-&gt;4)-Mur2Ac(oyl-L-Ala-gamma-D-Glu-L-Lys-D-Ala-D-Ala)-di-trans,octa-cis-undecaprenyl diphosphate = [GlcNAc-(1-&gt;4)-Mur2Ac(oyl-L-Ala-gamma-D-Glu-L-Lys-D-Ala-D-Ala)](n+1)-di-trans,octa-cis-undecaprenyl diphosphate + di-trans,octa-cis-undecaprenyl diphosphate + H(+)</text>
        <dbReference type="Rhea" id="RHEA:23708"/>
        <dbReference type="Rhea" id="RHEA-COMP:9602"/>
        <dbReference type="Rhea" id="RHEA-COMP:9603"/>
        <dbReference type="ChEBI" id="CHEBI:15378"/>
        <dbReference type="ChEBI" id="CHEBI:58405"/>
        <dbReference type="ChEBI" id="CHEBI:60033"/>
        <dbReference type="ChEBI" id="CHEBI:78435"/>
        <dbReference type="EC" id="2.4.99.28"/>
    </reaction>
</comment>
<evidence type="ECO:0000256" key="8">
    <source>
        <dbReference type="ARBA" id="ARBA00023136"/>
    </source>
</evidence>
<evidence type="ECO:0000256" key="9">
    <source>
        <dbReference type="ARBA" id="ARBA00032370"/>
    </source>
</evidence>
<dbReference type="GO" id="GO:0008360">
    <property type="term" value="P:regulation of cell shape"/>
    <property type="evidence" value="ECO:0007669"/>
    <property type="project" value="UniProtKB-KW"/>
</dbReference>
<reference evidence="13" key="1">
    <citation type="journal article" date="2014" name="Front. Microbiol.">
        <title>High frequency of phylogenetically diverse reductive dehalogenase-homologous genes in deep subseafloor sedimentary metagenomes.</title>
        <authorList>
            <person name="Kawai M."/>
            <person name="Futagami T."/>
            <person name="Toyoda A."/>
            <person name="Takaki Y."/>
            <person name="Nishi S."/>
            <person name="Hori S."/>
            <person name="Arai W."/>
            <person name="Tsubouchi T."/>
            <person name="Morono Y."/>
            <person name="Uchiyama I."/>
            <person name="Ito T."/>
            <person name="Fujiyama A."/>
            <person name="Inagaki F."/>
            <person name="Takami H."/>
        </authorList>
    </citation>
    <scope>NUCLEOTIDE SEQUENCE</scope>
    <source>
        <strain evidence="13">Expedition CK06-06</strain>
    </source>
</reference>
<dbReference type="Pfam" id="PF01098">
    <property type="entry name" value="FTSW_RODA_SPOVE"/>
    <property type="match status" value="1"/>
</dbReference>
<dbReference type="InterPro" id="IPR001182">
    <property type="entry name" value="FtsW/RodA"/>
</dbReference>
<dbReference type="GO" id="GO:0032153">
    <property type="term" value="C:cell division site"/>
    <property type="evidence" value="ECO:0007669"/>
    <property type="project" value="TreeGrafter"/>
</dbReference>
<dbReference type="GO" id="GO:0051301">
    <property type="term" value="P:cell division"/>
    <property type="evidence" value="ECO:0007669"/>
    <property type="project" value="InterPro"/>
</dbReference>
<feature type="transmembrane region" description="Helical" evidence="12">
    <location>
        <begin position="95"/>
        <end position="113"/>
    </location>
</feature>
<evidence type="ECO:0000256" key="2">
    <source>
        <dbReference type="ARBA" id="ARBA00022676"/>
    </source>
</evidence>
<gene>
    <name evidence="13" type="ORF">S06H3_20354</name>
</gene>
<keyword evidence="6" id="KW-0573">Peptidoglycan synthesis</keyword>
<dbReference type="EMBL" id="BARV01010532">
    <property type="protein sequence ID" value="GAI13478.1"/>
    <property type="molecule type" value="Genomic_DNA"/>
</dbReference>
<dbReference type="GO" id="GO:0008955">
    <property type="term" value="F:peptidoglycan glycosyltransferase activity"/>
    <property type="evidence" value="ECO:0007669"/>
    <property type="project" value="UniProtKB-EC"/>
</dbReference>
<dbReference type="AlphaFoldDB" id="X1L3F7"/>
<keyword evidence="5" id="KW-0133">Cell shape</keyword>
<keyword evidence="8 12" id="KW-0472">Membrane</keyword>
<accession>X1L3F7</accession>
<evidence type="ECO:0000256" key="10">
    <source>
        <dbReference type="ARBA" id="ARBA00044770"/>
    </source>
</evidence>
<evidence type="ECO:0000256" key="3">
    <source>
        <dbReference type="ARBA" id="ARBA00022679"/>
    </source>
</evidence>
<dbReference type="PANTHER" id="PTHR30474">
    <property type="entry name" value="CELL CYCLE PROTEIN"/>
    <property type="match status" value="1"/>
</dbReference>
<comment type="subcellular location">
    <subcellularLocation>
        <location evidence="1">Membrane</location>
        <topology evidence="1">Multi-pass membrane protein</topology>
    </subcellularLocation>
</comment>
<dbReference type="GO" id="GO:0009252">
    <property type="term" value="P:peptidoglycan biosynthetic process"/>
    <property type="evidence" value="ECO:0007669"/>
    <property type="project" value="UniProtKB-KW"/>
</dbReference>
<feature type="non-terminal residue" evidence="13">
    <location>
        <position position="1"/>
    </location>
</feature>
<feature type="transmembrane region" description="Helical" evidence="12">
    <location>
        <begin position="20"/>
        <end position="46"/>
    </location>
</feature>
<keyword evidence="4 12" id="KW-0812">Transmembrane</keyword>
<keyword evidence="2" id="KW-0328">Glycosyltransferase</keyword>
<evidence type="ECO:0000256" key="11">
    <source>
        <dbReference type="ARBA" id="ARBA00049902"/>
    </source>
</evidence>
<evidence type="ECO:0000256" key="6">
    <source>
        <dbReference type="ARBA" id="ARBA00022984"/>
    </source>
</evidence>
<evidence type="ECO:0000256" key="5">
    <source>
        <dbReference type="ARBA" id="ARBA00022960"/>
    </source>
</evidence>
<dbReference type="GO" id="GO:0015648">
    <property type="term" value="F:lipid-linked peptidoglycan transporter activity"/>
    <property type="evidence" value="ECO:0007669"/>
    <property type="project" value="TreeGrafter"/>
</dbReference>
<sequence length="156" mass="16774">VGLGQSRQKYFFLPAAHTDFIFAILGEELGFLGTTVVVGAFCWLSFLGIKIARGAPDYYGFLLASGLTLMIFTTAILNMAVVSGLAPTTGLPLPLFSYGGTNLVTTFWAVGILNNISRRSSEPSNGEQTGTGFRRNLRGWTGSEQAEIFFPARGSH</sequence>
<evidence type="ECO:0000256" key="12">
    <source>
        <dbReference type="SAM" id="Phobius"/>
    </source>
</evidence>
<dbReference type="PANTHER" id="PTHR30474:SF2">
    <property type="entry name" value="PEPTIDOGLYCAN GLYCOSYLTRANSFERASE FTSW-RELATED"/>
    <property type="match status" value="1"/>
</dbReference>